<accession>A0A919K1V2</accession>
<keyword evidence="2" id="KW-0812">Transmembrane</keyword>
<keyword evidence="4" id="KW-1185">Reference proteome</keyword>
<gene>
    <name evidence="3" type="ORF">Ari01nite_68110</name>
</gene>
<feature type="transmembrane region" description="Helical" evidence="2">
    <location>
        <begin position="21"/>
        <end position="40"/>
    </location>
</feature>
<protein>
    <submittedName>
        <fullName evidence="3">Uncharacterized protein</fullName>
    </submittedName>
</protein>
<evidence type="ECO:0000256" key="2">
    <source>
        <dbReference type="SAM" id="Phobius"/>
    </source>
</evidence>
<dbReference type="AlphaFoldDB" id="A0A919K1V2"/>
<organism evidence="3 4">
    <name type="scientific">Paractinoplanes rishiriensis</name>
    <dbReference type="NCBI Taxonomy" id="1050105"/>
    <lineage>
        <taxon>Bacteria</taxon>
        <taxon>Bacillati</taxon>
        <taxon>Actinomycetota</taxon>
        <taxon>Actinomycetes</taxon>
        <taxon>Micromonosporales</taxon>
        <taxon>Micromonosporaceae</taxon>
        <taxon>Paractinoplanes</taxon>
    </lineage>
</organism>
<reference evidence="3" key="1">
    <citation type="submission" date="2021-01" db="EMBL/GenBank/DDBJ databases">
        <title>Whole genome shotgun sequence of Actinoplanes rishiriensis NBRC 108556.</title>
        <authorList>
            <person name="Komaki H."/>
            <person name="Tamura T."/>
        </authorList>
    </citation>
    <scope>NUCLEOTIDE SEQUENCE</scope>
    <source>
        <strain evidence="3">NBRC 108556</strain>
    </source>
</reference>
<keyword evidence="2" id="KW-1133">Transmembrane helix</keyword>
<sequence>MDDAKRDAEDVRDAGRITRRALFGRALAVVGGSAAVLALSGCPGGDQDDDDGDDEDDD</sequence>
<dbReference type="RefSeq" id="WP_203786332.1">
    <property type="nucleotide sequence ID" value="NZ_BOMV01000071.1"/>
</dbReference>
<feature type="region of interest" description="Disordered" evidence="1">
    <location>
        <begin position="39"/>
        <end position="58"/>
    </location>
</feature>
<dbReference type="EMBL" id="BOMV01000071">
    <property type="protein sequence ID" value="GIE99346.1"/>
    <property type="molecule type" value="Genomic_DNA"/>
</dbReference>
<evidence type="ECO:0000313" key="4">
    <source>
        <dbReference type="Proteomes" id="UP000636960"/>
    </source>
</evidence>
<evidence type="ECO:0000256" key="1">
    <source>
        <dbReference type="SAM" id="MobiDB-lite"/>
    </source>
</evidence>
<evidence type="ECO:0000313" key="3">
    <source>
        <dbReference type="EMBL" id="GIE99346.1"/>
    </source>
</evidence>
<name>A0A919K1V2_9ACTN</name>
<dbReference type="Proteomes" id="UP000636960">
    <property type="component" value="Unassembled WGS sequence"/>
</dbReference>
<keyword evidence="2" id="KW-0472">Membrane</keyword>
<comment type="caution">
    <text evidence="3">The sequence shown here is derived from an EMBL/GenBank/DDBJ whole genome shotgun (WGS) entry which is preliminary data.</text>
</comment>
<feature type="compositionally biased region" description="Acidic residues" evidence="1">
    <location>
        <begin position="46"/>
        <end position="58"/>
    </location>
</feature>
<proteinExistence type="predicted"/>